<dbReference type="GO" id="GO:0009252">
    <property type="term" value="P:peptidoglycan biosynthetic process"/>
    <property type="evidence" value="ECO:0007669"/>
    <property type="project" value="UniProtKB-KW"/>
</dbReference>
<organism evidence="7">
    <name type="scientific">uncultured Anaerotruncus sp</name>
    <dbReference type="NCBI Taxonomy" id="905011"/>
    <lineage>
        <taxon>Bacteria</taxon>
        <taxon>Bacillati</taxon>
        <taxon>Bacillota</taxon>
        <taxon>Clostridia</taxon>
        <taxon>Eubacteriales</taxon>
        <taxon>Oscillospiraceae</taxon>
        <taxon>Anaerotruncus</taxon>
        <taxon>environmental samples</taxon>
    </lineage>
</organism>
<dbReference type="GO" id="GO:0071555">
    <property type="term" value="P:cell wall organization"/>
    <property type="evidence" value="ECO:0007669"/>
    <property type="project" value="UniProtKB-KW"/>
</dbReference>
<name>A0A1C6GEU5_9FIRM</name>
<dbReference type="EMBL" id="FMHG01000001">
    <property type="protein sequence ID" value="SCJ43882.1"/>
    <property type="molecule type" value="Genomic_DNA"/>
</dbReference>
<dbReference type="InterPro" id="IPR003447">
    <property type="entry name" value="FEMABX"/>
</dbReference>
<protein>
    <submittedName>
        <fullName evidence="7">Lipid II:glycine glycyltransferase</fullName>
        <ecNumber evidence="7">2.3.2.16</ecNumber>
    </submittedName>
</protein>
<dbReference type="AlphaFoldDB" id="A0A1C6GEU5"/>
<keyword evidence="5 7" id="KW-0012">Acyltransferase</keyword>
<comment type="similarity">
    <text evidence="1">Belongs to the FemABX family.</text>
</comment>
<dbReference type="Gene3D" id="3.40.630.30">
    <property type="match status" value="2"/>
</dbReference>
<dbReference type="GO" id="GO:0016755">
    <property type="term" value="F:aminoacyltransferase activity"/>
    <property type="evidence" value="ECO:0007669"/>
    <property type="project" value="InterPro"/>
</dbReference>
<gene>
    <name evidence="7" type="primary">femX_1</name>
    <name evidence="7" type="ORF">SAMEA3545359_00356</name>
</gene>
<accession>A0A1C6GEU5</accession>
<dbReference type="SUPFAM" id="SSF55729">
    <property type="entry name" value="Acyl-CoA N-acyltransferases (Nat)"/>
    <property type="match status" value="2"/>
</dbReference>
<dbReference type="InterPro" id="IPR016181">
    <property type="entry name" value="Acyl_CoA_acyltransferase"/>
</dbReference>
<dbReference type="PANTHER" id="PTHR36174">
    <property type="entry name" value="LIPID II:GLYCINE GLYCYLTRANSFERASE"/>
    <property type="match status" value="1"/>
</dbReference>
<dbReference type="Pfam" id="PF02388">
    <property type="entry name" value="FemAB"/>
    <property type="match status" value="2"/>
</dbReference>
<keyword evidence="4" id="KW-0573">Peptidoglycan synthesis</keyword>
<evidence type="ECO:0000313" key="7">
    <source>
        <dbReference type="EMBL" id="SCJ43882.1"/>
    </source>
</evidence>
<dbReference type="InterPro" id="IPR050644">
    <property type="entry name" value="PG_Glycine_Bridge_Synth"/>
</dbReference>
<reference evidence="7" key="1">
    <citation type="submission" date="2015-09" db="EMBL/GenBank/DDBJ databases">
        <authorList>
            <consortium name="Pathogen Informatics"/>
        </authorList>
    </citation>
    <scope>NUCLEOTIDE SEQUENCE</scope>
    <source>
        <strain evidence="7">2789STDY5834896</strain>
    </source>
</reference>
<proteinExistence type="inferred from homology"/>
<evidence type="ECO:0000256" key="5">
    <source>
        <dbReference type="ARBA" id="ARBA00023315"/>
    </source>
</evidence>
<evidence type="ECO:0000256" key="4">
    <source>
        <dbReference type="ARBA" id="ARBA00022984"/>
    </source>
</evidence>
<keyword evidence="3" id="KW-0133">Cell shape</keyword>
<keyword evidence="6" id="KW-0961">Cell wall biogenesis/degradation</keyword>
<evidence type="ECO:0000256" key="3">
    <source>
        <dbReference type="ARBA" id="ARBA00022960"/>
    </source>
</evidence>
<dbReference type="PROSITE" id="PS51191">
    <property type="entry name" value="FEMABX"/>
    <property type="match status" value="1"/>
</dbReference>
<evidence type="ECO:0000256" key="6">
    <source>
        <dbReference type="ARBA" id="ARBA00023316"/>
    </source>
</evidence>
<keyword evidence="2 7" id="KW-0808">Transferase</keyword>
<dbReference type="PANTHER" id="PTHR36174:SF1">
    <property type="entry name" value="LIPID II:GLYCINE GLYCYLTRANSFERASE"/>
    <property type="match status" value="1"/>
</dbReference>
<sequence length="346" mass="39598">MEILEPAHYGEYEEFVLHHQNGTFTQSTHWPQVKEGWGHGVIVSRGADGAIRGGMVVLTKKVPGLNRNFLYAPRGPICDYRDEETFADLVEGAKAFAKKVRGFTFKMDPMVGADDRTFIEMAKKYGFTYKEDQTDDDTIQRRNNYMLDLTGKTADELLASFHQKWRYNIRLAARKGVEVRVCGKESLPDFMKIYQVTGARDGFNTRPQAYFERMLDAFGEHIRLYICYYQGQPVSGAITTNFAGKTCYVYGASDNNFRNVMPNHAMQWAMIQWALETGCTTYDFQGIPLDLSGEDHMHGVYLFKKGFNGQVVTFTGEYDMVFAPWVQKFVDTSEKVLLKLRRTGKK</sequence>
<dbReference type="GO" id="GO:0008360">
    <property type="term" value="P:regulation of cell shape"/>
    <property type="evidence" value="ECO:0007669"/>
    <property type="project" value="UniProtKB-KW"/>
</dbReference>
<dbReference type="EC" id="2.3.2.16" evidence="7"/>
<evidence type="ECO:0000256" key="2">
    <source>
        <dbReference type="ARBA" id="ARBA00022679"/>
    </source>
</evidence>
<evidence type="ECO:0000256" key="1">
    <source>
        <dbReference type="ARBA" id="ARBA00009943"/>
    </source>
</evidence>